<dbReference type="Proteomes" id="UP001164539">
    <property type="component" value="Chromosome 14"/>
</dbReference>
<comment type="caution">
    <text evidence="1">The sequence shown here is derived from an EMBL/GenBank/DDBJ whole genome shotgun (WGS) entry which is preliminary data.</text>
</comment>
<protein>
    <submittedName>
        <fullName evidence="1">Uncharacterized protein</fullName>
    </submittedName>
</protein>
<gene>
    <name evidence="1" type="ORF">OWV82_025008</name>
</gene>
<organism evidence="1 2">
    <name type="scientific">Melia azedarach</name>
    <name type="common">Chinaberry tree</name>
    <dbReference type="NCBI Taxonomy" id="155640"/>
    <lineage>
        <taxon>Eukaryota</taxon>
        <taxon>Viridiplantae</taxon>
        <taxon>Streptophyta</taxon>
        <taxon>Embryophyta</taxon>
        <taxon>Tracheophyta</taxon>
        <taxon>Spermatophyta</taxon>
        <taxon>Magnoliopsida</taxon>
        <taxon>eudicotyledons</taxon>
        <taxon>Gunneridae</taxon>
        <taxon>Pentapetalae</taxon>
        <taxon>rosids</taxon>
        <taxon>malvids</taxon>
        <taxon>Sapindales</taxon>
        <taxon>Meliaceae</taxon>
        <taxon>Melia</taxon>
    </lineage>
</organism>
<evidence type="ECO:0000313" key="2">
    <source>
        <dbReference type="Proteomes" id="UP001164539"/>
    </source>
</evidence>
<evidence type="ECO:0000313" key="1">
    <source>
        <dbReference type="EMBL" id="KAJ4701829.1"/>
    </source>
</evidence>
<keyword evidence="2" id="KW-1185">Reference proteome</keyword>
<proteinExistence type="predicted"/>
<reference evidence="1 2" key="1">
    <citation type="journal article" date="2023" name="Science">
        <title>Complex scaffold remodeling in plant triterpene biosynthesis.</title>
        <authorList>
            <person name="De La Pena R."/>
            <person name="Hodgson H."/>
            <person name="Liu J.C."/>
            <person name="Stephenson M.J."/>
            <person name="Martin A.C."/>
            <person name="Owen C."/>
            <person name="Harkess A."/>
            <person name="Leebens-Mack J."/>
            <person name="Jimenez L.E."/>
            <person name="Osbourn A."/>
            <person name="Sattely E.S."/>
        </authorList>
    </citation>
    <scope>NUCLEOTIDE SEQUENCE [LARGE SCALE GENOMIC DNA]</scope>
    <source>
        <strain evidence="2">cv. JPN11</strain>
        <tissue evidence="1">Leaf</tissue>
    </source>
</reference>
<sequence>MDKIYQKIKREAEGDRGPLPFACSQSHRPSKRERDRGERIWEPVTLFGRIDSRLLAWLFKVIAYHRWTRVEISGQFSRNETFCFMSAASPLQPLTALQIPDSGSRNKTSLW</sequence>
<dbReference type="EMBL" id="CM051407">
    <property type="protein sequence ID" value="KAJ4701829.1"/>
    <property type="molecule type" value="Genomic_DNA"/>
</dbReference>
<name>A0ACC1WS57_MELAZ</name>
<accession>A0ACC1WS57</accession>